<accession>A0A7J4ZQS0</accession>
<name>A0A7J4ZQS0_9BACT</name>
<keyword evidence="1" id="KW-0472">Membrane</keyword>
<evidence type="ECO:0000313" key="4">
    <source>
        <dbReference type="Proteomes" id="UP000420562"/>
    </source>
</evidence>
<dbReference type="NCBIfam" id="NF045524">
    <property type="entry name" value="MXAN_6640_HExxH"/>
    <property type="match status" value="1"/>
</dbReference>
<gene>
    <name evidence="3" type="ORF">F6V25_09600</name>
</gene>
<evidence type="ECO:0000313" key="3">
    <source>
        <dbReference type="EMBL" id="KAB0665452.1"/>
    </source>
</evidence>
<reference evidence="3 4" key="1">
    <citation type="submission" date="2019-09" db="EMBL/GenBank/DDBJ databases">
        <title>Geobacter sp. Red96, a novel strain isolated from paddy soil.</title>
        <authorList>
            <person name="Xu Z."/>
            <person name="Masuda Y."/>
            <person name="Itoh H."/>
            <person name="Senoo K."/>
        </authorList>
    </citation>
    <scope>NUCLEOTIDE SEQUENCE [LARGE SCALE GENOMIC DNA]</scope>
    <source>
        <strain evidence="3 4">Red96</strain>
    </source>
</reference>
<comment type="caution">
    <text evidence="3">The sequence shown here is derived from an EMBL/GenBank/DDBJ whole genome shotgun (WGS) entry which is preliminary data.</text>
</comment>
<proteinExistence type="predicted"/>
<sequence>MAFTRLAVAFACVLGLSLPGAAGPLDDYYLAAFNEQGGSALEKAILSTTAETAGAIQCGTPLKHELSRDWSLLEPATRKTLAKQLAAPALTGEATLLSSGGHFLIHYATSGSDVPTPAAGYTVPSWVQAVADTFESVYATYMTADGYHPPPGTPYHIYLRSLAALKIYGQTTSTSSSPSPGFTNAYGSYIEIDKDFTSPIFHPQVYTPLQSLQITAAHEYHHAIQYGYNFFFDIWYAEATSTWYEDEVYDNVNQLYAYLDAALLNTNLSIDIAPSITTGGGYGRWLFNRHLAEAHGGQSIVRSFWERLATTAPAGQGDIPMIPIIDTLLQASGSSLSTDFLGYAGKLYTGAWSTHQPEIPLIPAAAMTGTFTSYPVAGTSTPSPSVILPHYSFAFFRMVPSATSPATLTITLTADTGISAVAFSKTGNSINSFTAGVGSSQITIPGFGATTEVVLLLANTTGSDNLFAGFSSDGSQVTRTPSGGGGGGGGGCFIATAAYGSYLHPQVRVLREFRDHYLLTNAPGRAFVEFYYRFSPPLADFIARHETLRWAARLILTPVVMAVAHPAAMAAALMMAAGLYIPLRRRHRTMVQTV</sequence>
<feature type="transmembrane region" description="Helical" evidence="1">
    <location>
        <begin position="554"/>
        <end position="581"/>
    </location>
</feature>
<keyword evidence="4" id="KW-1185">Reference proteome</keyword>
<keyword evidence="1" id="KW-1133">Transmembrane helix</keyword>
<feature type="signal peptide" evidence="2">
    <location>
        <begin position="1"/>
        <end position="22"/>
    </location>
</feature>
<feature type="chain" id="PRO_5029547093" evidence="2">
    <location>
        <begin position="23"/>
        <end position="594"/>
    </location>
</feature>
<evidence type="ECO:0000256" key="1">
    <source>
        <dbReference type="SAM" id="Phobius"/>
    </source>
</evidence>
<dbReference type="InterPro" id="IPR049886">
    <property type="entry name" value="CFI_box_CTERM_dom"/>
</dbReference>
<dbReference type="Proteomes" id="UP000420562">
    <property type="component" value="Unassembled WGS sequence"/>
</dbReference>
<evidence type="ECO:0000256" key="2">
    <source>
        <dbReference type="SAM" id="SignalP"/>
    </source>
</evidence>
<keyword evidence="2" id="KW-0732">Signal</keyword>
<dbReference type="NCBIfam" id="NF041770">
    <property type="entry name" value="CFI_box_CTERM"/>
    <property type="match status" value="1"/>
</dbReference>
<keyword evidence="1" id="KW-0812">Transmembrane</keyword>
<dbReference type="AlphaFoldDB" id="A0A7J4ZQS0"/>
<organism evidence="3 4">
    <name type="scientific">Oryzomonas japonica</name>
    <dbReference type="NCBI Taxonomy" id="2603858"/>
    <lineage>
        <taxon>Bacteria</taxon>
        <taxon>Pseudomonadati</taxon>
        <taxon>Thermodesulfobacteriota</taxon>
        <taxon>Desulfuromonadia</taxon>
        <taxon>Geobacterales</taxon>
        <taxon>Geobacteraceae</taxon>
        <taxon>Oryzomonas</taxon>
    </lineage>
</organism>
<protein>
    <submittedName>
        <fullName evidence="3">Uncharacterized protein</fullName>
    </submittedName>
</protein>
<dbReference type="EMBL" id="VZQZ01000005">
    <property type="protein sequence ID" value="KAB0665452.1"/>
    <property type="molecule type" value="Genomic_DNA"/>
</dbReference>